<feature type="region of interest" description="Disordered" evidence="4">
    <location>
        <begin position="96"/>
        <end position="128"/>
    </location>
</feature>
<feature type="region of interest" description="Disordered" evidence="4">
    <location>
        <begin position="594"/>
        <end position="620"/>
    </location>
</feature>
<dbReference type="Proteomes" id="UP000601710">
    <property type="component" value="Chromosome 6"/>
</dbReference>
<feature type="compositionally biased region" description="Polar residues" evidence="4">
    <location>
        <begin position="1527"/>
        <end position="1537"/>
    </location>
</feature>
<feature type="region of interest" description="Disordered" evidence="4">
    <location>
        <begin position="645"/>
        <end position="692"/>
    </location>
</feature>
<sequence>MATTASMASASPESLMSAPVTTPSSSTRLRTYLAIGCGVGLLLCAGVVLRRRLARPRPPPRGPCPMADNTIALLRDLHDGPFRFGDPTPFAVAARAEATRRIRRQQRERRRLRRRMRPQLCRARSSQQLPSWRAAATAAASAPVSNVLGAGGQQTFLRTTENAPAPQDPLQQGRDAPGNELTSGGAATATAKEREGRAKAEASSQREGALLPSANSATSLYAVDSDADNDDPRDNDGYDEGVYSTNGPLMARTGGLRKMTSSEVSLISSTTTMSSSYDSDYSRSPSTSSRTTTSGSSYYSRIITPSLMQSTGSSADSQGGASSLLAMTTGSVTSPDGIPWVKATLDGGSVTWGGLHGSHDAPQQAQQHSQHHNHQPPPNDPAGSFSNIAQNMVPMSMSNPQSSSSPHSMSGAMAAQGGRYPAQLLWCGASSPAPSIHACGGTPRPGANTTSPWTFGGGDGGGGDSSGSPEVAYTATFASVPGPAPSLLASGRWGGVAEDEESYQYTAPALMYGPPLFATEMDVTDALAELRSSVCCSGDRQGSSCLAGGASSTINTTPSPFMNSSVTGSGSAIMARINSSNNATSLHQQQLGMSLSSVHYRSQQQHQSTHQHTWSHPRSQGYFSGTSMSTASASVAFPTYARHTAHYPGGGSGSSSGKPPKHQHHHHRSSSGYHRVSSRTSVRRSANWSPASSQWLPETLSTVQPVYGYDSAPRGWGSGGSEVATGESTASGGNGSFTHAPTETPISQASSALRRFMTTGGRAHHTSAHGNINGNAHRSFRSVNSTLRHLCQRGRHCCSGRLRRCWRRCRRLVRRRVIASCAVAQLLVMRILCAVRRGSSVLGGACARGWRWVIRQWRESACAASGKVLAWLRRTRWSLLKTGAMAADETSCTVATSVPSSEAAKRHPGHTSTVVDTAAEAAAEAKRGGLLMTDTADEAINKIVQLLEPTPGRVPTVVVIRAPLGYDVSTDAASLWKALHLDSTSSEEGLIDIIIMEELKTGPLPPAQARAAAAATGTSSQVVSFPANPAAPPLMPPYTGTSDGERTTTTAAPAKPPTSPLQRRRPPPEPSKASAAAAATTPARAQTQLRISFEIYPAHLFYSLIFRAAVLQEKDWALRRAAAELFGGSAESDGSGKGLGVSAGANASAGGGVSVTPGSPLSLARALSFTFGVQAPAGDCGNNNNAMDPFSHHPHHVTAAVGGSATGLENYCLSPLSPGHFCRMPVSPKLTAPSPHVGLSGGGGAAAAAAGVGVANASPGTACGTVASPVTLPASAFSSVAVTTSPQVVVRLSESYSFPAQPPQMVMSPPLGTQPGFKAPLGALPADSRCSAYGGGGSAFSGAGAAGGASGIGVLPSGSAGRIISDNELLFYIHVLRTAVGDGVNTTALPSSRASEVDDDDADANSAGPKAAGVQRDGADPGKQSPRTPSGISDAALVSREGPDAVEDNDDDSEDLTLLDLRQREIEPQVLLRYRFRVFQQGCRSRKALDAVVLYTQDHVEPWYEEAKAMLQALPATESCQALSSLSTPSLRVNGSSPALRPSDSVGRMTSLGGGGEATTGVASGRPQRRSCPRPAGLPLLSIGTVALASTPELDQVDCRPTVANSGPLQLPAWAMEVLIRRESMRETLVRDLKEKAFRVCAVPLPDMRVHRILPPAVPRYVTAHARGFPLSRTFAEEVLSQQRALQFILLQREQENQRAIAARIRQEQRRQERRDRKRRERRAREEASRRAQQGRQQQKRSLNSRRRESGDGDSLKKRLTGALNPATVVSRAVSMVKRFSVGSAGRDFGHLFVRVLPLRSDSVRKTRTSANAAYRQESRAPAPLGEPDVPKTSPPSLPPPPYRHGYPAASGGFYSASSPTRRQSTAPEGNARVGGVLSQGESDRAGYGAAECRDATSAAAPTVGNARQHQRSTDEPSSASQVYAVQPPRGLQGMRDPPTAAVSATSVQSSPTLTEVDIHVLGGSSGSVSVEVSADVSLTANATGVSALSCAADAAPRSSERGAGGDTGGSGRGRAPASAGAPSPSPTSPTPYTATSPIMLLAVPQSLSGSPPPQPHSPASANGSLGSPPPQSQSCQGDHSGGGGSSSAPKPVSLASASSTRSSHWTAVHTATNANTCVTPPPPPATASAAGSPAVQVSSSGSNGGCAANAVGHGHAQMTPASVSGALQNHFGSSPASTATTSSSVSGASNTTPGFSGTGAAGFHSGTTSMSERGFPLMSLPPPPLPLPALSSSSPLALGAGTIPSSCVLSVPDAPTATLMTTRDASLDVSAGGHRHHQDTTVLLLLPQQPSNTSQPQRSVQNPASPVPATSPFNAEGATHLTVSGGTAQNHMSSRSNYSFQLPDDDGVPAASMTPMPLAVPNNSMYGTFDAYYGHSVVTPQAVLLRQQAQVAAAASVAPLSAMRALTSPRHRATANTAAPLSATVTLAAERDTRKGELHNGGCAGDLDVRGPAGILSSATSTPAAGAAAAAAAAAGGNAQQLPPPPPHLQAPRSGPRRTSSGLLPYTYSADSVSSMYGTTHYPLYQYPDDSNGAAAAAYTGVSPPTSSMPGAAVMGGGSSATTAALAGSAHAGASMVYTYKSSGCSSSHVLGVSATGVTQVYTSPGNSAALFGIGGAGRPENWSSHSQSPRVPDSPMDVNASAIAPLSLPLAQDTHMNRLKQYNKLLSDLLGVAGGPMRSGISFYYTYGDATALLYNASIRAPCDENILELLDRQQWEKQQELRQLPRTDGGSGGAFSDSGGASDSSTSVGDKIPMHTSSGSYSLSSSATDNTGACRVPVTLAGIGASPPAAAQPAPQLQATLHGSGSAAVGDANAAGQGVRNAREDSSAARAAAAAATEDEGCSYLEYGGLAGLQDTMDALESEQIEAQRARNTRFYSIFEHLHHAYHDTVLEAIGSGSAQPAGLSPVTAATGSLYAELTGGVGTEYFFPSAASAAGAAGAERHAASPHCVGHATAPGSVTPPPGLVCGGAGAADTVGLPRWRRRLWSRVCALVAWVGSLVGLGCKPRGDSAAVGAHTAGGATDSGVGMPWRSSQLAPDGAKCGFDPAKLAEYFPGERIVTFGDEWCIASRLDMHNGHFGLSPLQVWMATRYSRRFAGEVYLMDVIAAGGDPYYPAVRVLDEIVAHAVLYYHNHSLRDFVEDLEAELGLVYVPQTLWGRRALGLPDDDAEVQELEGLLYTATRRRQDRRRRQRAQEKYRQRRRCSDGAGGGFEKGRAAVSQIPLPTTAGASRSAAADRHCHTDGAPAPPPPPFPSLAADAAREGERQGGPTAGSRRDRYRSSSPQAPTISGTATRGSVGGASIACPLLPSPVSNRDDLPSVAAIAATAPANLPPPLQQHHRPRRHDNDRLEDEEMAEYTWIQLQGKDQEEDEEVFYGATAAAAAGLGGGDINIAPHVYDAVMEREVYDERMLLRELDHLKEFLVDNRNVLSSAMLTTAGSNSLEAVFGVPATVFPFLLCARESVPFVASIFESLSYHYGPLTYDNFSKYTYDVYHRDRPDVLRHTPRMFRMVNKSRRGCITYEELCRWMARKLSCGNNVQPNGHLLATSMSLRLPLALVAESRDEWDAYRCVLKSLSDGDDEEY</sequence>
<feature type="compositionally biased region" description="Low complexity" evidence="4">
    <location>
        <begin position="670"/>
        <end position="685"/>
    </location>
</feature>
<feature type="region of interest" description="Disordered" evidence="4">
    <location>
        <begin position="2290"/>
        <end position="2320"/>
    </location>
</feature>
<feature type="compositionally biased region" description="Polar residues" evidence="4">
    <location>
        <begin position="2290"/>
        <end position="2305"/>
    </location>
</feature>
<feature type="compositionally biased region" description="Low complexity" evidence="4">
    <location>
        <begin position="1071"/>
        <end position="1081"/>
    </location>
</feature>
<feature type="region of interest" description="Disordered" evidence="4">
    <location>
        <begin position="1808"/>
        <end position="1951"/>
    </location>
</feature>
<feature type="region of interest" description="Disordered" evidence="4">
    <location>
        <begin position="268"/>
        <end position="297"/>
    </location>
</feature>
<feature type="compositionally biased region" description="Low complexity" evidence="4">
    <location>
        <begin position="2094"/>
        <end position="2104"/>
    </location>
</feature>
<feature type="region of interest" description="Disordered" evidence="4">
    <location>
        <begin position="2805"/>
        <end position="2826"/>
    </location>
</feature>
<feature type="region of interest" description="Disordered" evidence="4">
    <location>
        <begin position="351"/>
        <end position="414"/>
    </location>
</feature>
<feature type="compositionally biased region" description="Low complexity" evidence="4">
    <location>
        <begin position="2058"/>
        <end position="2079"/>
    </location>
</feature>
<feature type="compositionally biased region" description="Low complexity" evidence="4">
    <location>
        <begin position="2127"/>
        <end position="2144"/>
    </location>
</feature>
<organism evidence="6 7">
    <name type="scientific">Leishmania donovani</name>
    <dbReference type="NCBI Taxonomy" id="5661"/>
    <lineage>
        <taxon>Eukaryota</taxon>
        <taxon>Discoba</taxon>
        <taxon>Euglenozoa</taxon>
        <taxon>Kinetoplastea</taxon>
        <taxon>Metakinetoplastina</taxon>
        <taxon>Trypanosomatida</taxon>
        <taxon>Trypanosomatidae</taxon>
        <taxon>Leishmaniinae</taxon>
        <taxon>Leishmania</taxon>
    </lineage>
</organism>
<feature type="compositionally biased region" description="Low complexity" evidence="4">
    <location>
        <begin position="2174"/>
        <end position="2193"/>
    </location>
</feature>
<feature type="region of interest" description="Disordered" evidence="4">
    <location>
        <begin position="1992"/>
        <end position="2144"/>
    </location>
</feature>
<dbReference type="EMBL" id="LR812626">
    <property type="protein sequence ID" value="CAC5427469.1"/>
    <property type="molecule type" value="Genomic_DNA"/>
</dbReference>
<evidence type="ECO:0000256" key="5">
    <source>
        <dbReference type="SAM" id="Phobius"/>
    </source>
</evidence>
<feature type="region of interest" description="Disordered" evidence="4">
    <location>
        <begin position="2166"/>
        <end position="2220"/>
    </location>
</feature>
<feature type="compositionally biased region" description="Low complexity" evidence="4">
    <location>
        <begin position="1939"/>
        <end position="1951"/>
    </location>
</feature>
<evidence type="ECO:0000313" key="7">
    <source>
        <dbReference type="Proteomes" id="UP000601710"/>
    </source>
</evidence>
<feature type="region of interest" description="Disordered" evidence="4">
    <location>
        <begin position="716"/>
        <end position="743"/>
    </location>
</feature>
<feature type="compositionally biased region" description="Polar residues" evidence="4">
    <location>
        <begin position="3283"/>
        <end position="3297"/>
    </location>
</feature>
<reference evidence="6" key="1">
    <citation type="submission" date="2020-06" db="EMBL/GenBank/DDBJ databases">
        <authorList>
            <person name="Camacho E."/>
            <person name="Gonzalez-de la Fuente S."/>
            <person name="Rastrojo A."/>
            <person name="Peiro-Pastor R."/>
            <person name="Solana JC."/>
            <person name="Tabera L."/>
            <person name="Gamarro F."/>
            <person name="Carrasco-Ramiro F."/>
            <person name="Requena JM."/>
            <person name="Aguado B."/>
        </authorList>
    </citation>
    <scope>NUCLEOTIDE SEQUENCE</scope>
</reference>
<proteinExistence type="predicted"/>
<evidence type="ECO:0000256" key="1">
    <source>
        <dbReference type="ARBA" id="ARBA00022664"/>
    </source>
</evidence>
<feature type="compositionally biased region" description="Pro residues" evidence="4">
    <location>
        <begin position="1833"/>
        <end position="1843"/>
    </location>
</feature>
<protein>
    <submittedName>
        <fullName evidence="6">Hypothetical_protein_conserved</fullName>
    </submittedName>
</protein>
<dbReference type="GO" id="GO:0003723">
    <property type="term" value="F:RNA binding"/>
    <property type="evidence" value="ECO:0007669"/>
    <property type="project" value="UniProtKB-KW"/>
</dbReference>
<dbReference type="VEuPathDB" id="TriTrypDB:LDHU3_06.1020"/>
<feature type="compositionally biased region" description="Polar residues" evidence="4">
    <location>
        <begin position="726"/>
        <end position="743"/>
    </location>
</feature>
<dbReference type="GO" id="GO:0006397">
    <property type="term" value="P:mRNA processing"/>
    <property type="evidence" value="ECO:0007669"/>
    <property type="project" value="UniProtKB-KW"/>
</dbReference>
<feature type="compositionally biased region" description="Basic residues" evidence="4">
    <location>
        <begin position="659"/>
        <end position="669"/>
    </location>
</feature>
<evidence type="ECO:0000256" key="2">
    <source>
        <dbReference type="ARBA" id="ARBA00022884"/>
    </source>
</evidence>
<feature type="region of interest" description="Disordered" evidence="4">
    <location>
        <begin position="3186"/>
        <end position="3301"/>
    </location>
</feature>
<accession>A0A6J8F729</accession>
<feature type="region of interest" description="Disordered" evidence="4">
    <location>
        <begin position="1384"/>
        <end position="1453"/>
    </location>
</feature>
<keyword evidence="5" id="KW-0472">Membrane</keyword>
<feature type="compositionally biased region" description="Acidic residues" evidence="4">
    <location>
        <begin position="1444"/>
        <end position="1453"/>
    </location>
</feature>
<feature type="compositionally biased region" description="Low complexity" evidence="4">
    <location>
        <begin position="2014"/>
        <end position="2023"/>
    </location>
</feature>
<feature type="region of interest" description="Disordered" evidence="4">
    <location>
        <begin position="2476"/>
        <end position="2506"/>
    </location>
</feature>
<feature type="compositionally biased region" description="Basic and acidic residues" evidence="4">
    <location>
        <begin position="191"/>
        <end position="200"/>
    </location>
</feature>
<evidence type="ECO:0000256" key="3">
    <source>
        <dbReference type="ARBA" id="ARBA00023187"/>
    </source>
</evidence>
<feature type="compositionally biased region" description="Polar residues" evidence="4">
    <location>
        <begin position="1856"/>
        <end position="1868"/>
    </location>
</feature>
<feature type="compositionally biased region" description="Low complexity" evidence="4">
    <location>
        <begin position="602"/>
        <end position="616"/>
    </location>
</feature>
<gene>
    <name evidence="6" type="ORF">LDHU3_06.1020</name>
</gene>
<feature type="compositionally biased region" description="Low complexity" evidence="4">
    <location>
        <begin position="394"/>
        <end position="410"/>
    </location>
</feature>
<feature type="region of interest" description="Disordered" evidence="4">
    <location>
        <begin position="1527"/>
        <end position="1571"/>
    </location>
</feature>
<keyword evidence="3" id="KW-0508">mRNA splicing</keyword>
<dbReference type="VEuPathDB" id="TriTrypDB:LdCL_060013900"/>
<evidence type="ECO:0000313" key="6">
    <source>
        <dbReference type="EMBL" id="CAC5427469.1"/>
    </source>
</evidence>
<feature type="region of interest" description="Disordered" evidence="4">
    <location>
        <begin position="1"/>
        <end position="24"/>
    </location>
</feature>
<feature type="compositionally biased region" description="Gly residues" evidence="4">
    <location>
        <begin position="2003"/>
        <end position="2013"/>
    </location>
</feature>
<feature type="compositionally biased region" description="Basic and acidic residues" evidence="4">
    <location>
        <begin position="1746"/>
        <end position="1757"/>
    </location>
</feature>
<dbReference type="VEuPathDB" id="TriTrypDB:LdBPK_060880.1"/>
<keyword evidence="1" id="KW-0507">mRNA processing</keyword>
<keyword evidence="5" id="KW-1133">Transmembrane helix</keyword>
<name>A0A6J8F729_LEIDO</name>
<evidence type="ECO:0000256" key="4">
    <source>
        <dbReference type="SAM" id="MobiDB-lite"/>
    </source>
</evidence>
<feature type="compositionally biased region" description="Polar residues" evidence="4">
    <location>
        <begin position="1384"/>
        <end position="1394"/>
    </location>
</feature>
<keyword evidence="5" id="KW-0812">Transmembrane</keyword>
<dbReference type="GO" id="GO:0008380">
    <property type="term" value="P:RNA splicing"/>
    <property type="evidence" value="ECO:0007669"/>
    <property type="project" value="UniProtKB-KW"/>
</dbReference>
<feature type="transmembrane region" description="Helical" evidence="5">
    <location>
        <begin position="29"/>
        <end position="49"/>
    </location>
</feature>
<feature type="region of interest" description="Disordered" evidence="4">
    <location>
        <begin position="1707"/>
        <end position="1760"/>
    </location>
</feature>
<keyword evidence="2" id="KW-0694">RNA-binding</keyword>
<feature type="compositionally biased region" description="Low complexity" evidence="4">
    <location>
        <begin position="1"/>
        <end position="11"/>
    </location>
</feature>
<feature type="compositionally biased region" description="Low complexity" evidence="4">
    <location>
        <begin position="2737"/>
        <end position="2753"/>
    </location>
</feature>
<feature type="region of interest" description="Disordered" evidence="4">
    <location>
        <begin position="2726"/>
        <end position="2756"/>
    </location>
</feature>
<feature type="region of interest" description="Disordered" evidence="4">
    <location>
        <begin position="1024"/>
        <end position="1081"/>
    </location>
</feature>
<dbReference type="PANTHER" id="PTHR23139">
    <property type="entry name" value="RNA-BINDING PROTEIN"/>
    <property type="match status" value="1"/>
</dbReference>
<feature type="region of interest" description="Disordered" evidence="4">
    <location>
        <begin position="162"/>
        <end position="254"/>
    </location>
</feature>
<feature type="compositionally biased region" description="Basic residues" evidence="4">
    <location>
        <begin position="101"/>
        <end position="117"/>
    </location>
</feature>
<feature type="compositionally biased region" description="Low complexity" evidence="4">
    <location>
        <begin position="1731"/>
        <end position="1741"/>
    </location>
</feature>